<evidence type="ECO:0000313" key="7">
    <source>
        <dbReference type="Proteomes" id="UP001056035"/>
    </source>
</evidence>
<gene>
    <name evidence="6" type="ORF">NBH00_12065</name>
</gene>
<feature type="domain" description="Luciferase-like" evidence="4">
    <location>
        <begin position="14"/>
        <end position="342"/>
    </location>
</feature>
<dbReference type="InterPro" id="IPR011251">
    <property type="entry name" value="Luciferase-like_dom"/>
</dbReference>
<protein>
    <submittedName>
        <fullName evidence="6">LLM class flavin-dependent oxidoreductase</fullName>
    </submittedName>
</protein>
<dbReference type="InterPro" id="IPR003033">
    <property type="entry name" value="SCP2_sterol-bd_dom"/>
</dbReference>
<evidence type="ECO:0000256" key="1">
    <source>
        <dbReference type="ARBA" id="ARBA00023002"/>
    </source>
</evidence>
<evidence type="ECO:0000256" key="3">
    <source>
        <dbReference type="SAM" id="MobiDB-lite"/>
    </source>
</evidence>
<accession>A0ABY5E280</accession>
<evidence type="ECO:0000259" key="5">
    <source>
        <dbReference type="Pfam" id="PF02036"/>
    </source>
</evidence>
<dbReference type="Proteomes" id="UP001056035">
    <property type="component" value="Chromosome"/>
</dbReference>
<sequence length="619" mass="63923">MRIGIVCDLQLPRPWSAASERALLARELDRIALADTLGFGSAWVQEHHFLEELGHGGGAVPFLAAAAGRTTALRLGLGVLSVDPAVRHPAVLAADVATLDLLAEGRLDVATGVARTGIEVAGLGLARQTARSRWEQYTGVLARMLAEAPFGGAGEGTSAALPPRVVLPRPWQQPHPPLWARCDRPADIGTAARLGLGALCRSVLEPEEAAEWIAEYRGVLRSTRCVPVGAAVEPRVAVCVPMFVHADEATAIDTGIDGLHFQAFATSHYERFGEHVPGGTDLWAAFLARRADVGLARDAVVADGQPLSVRVLRDGQAAVRGAVGTPAQVAELVGRYAAAGVDDLLLVLPAGAAVSAGAGAGAGSGRDEATGEDAVADALRLFAAEVLPGVPADVPPDDELRTAVREALARRPVPPPFLPEAVGALAEAPPPAPAPAPAAGPSSSSGPAVGVAFAAGEGAGGADRPSPAGPAARLRVSRERLRGSLGAGGTIAVRRAVARADDRWLERTLGSDRGLRVIFTAMRSRYVPEAAQGFLGAIAYELRDADGRVRTWGVRITPTGATVAPGPVEEPALTVQLGLADFVRLAAGELDPGHLLLGGRMDLRGDFSLATRLGPMFGQ</sequence>
<name>A0ABY5E280_9ACTN</name>
<proteinExistence type="predicted"/>
<dbReference type="PANTHER" id="PTHR30137:SF8">
    <property type="entry name" value="BLR5498 PROTEIN"/>
    <property type="match status" value="1"/>
</dbReference>
<feature type="compositionally biased region" description="Pro residues" evidence="3">
    <location>
        <begin position="428"/>
        <end position="438"/>
    </location>
</feature>
<keyword evidence="7" id="KW-1185">Reference proteome</keyword>
<dbReference type="InterPro" id="IPR036527">
    <property type="entry name" value="SCP2_sterol-bd_dom_sf"/>
</dbReference>
<dbReference type="SUPFAM" id="SSF55718">
    <property type="entry name" value="SCP-like"/>
    <property type="match status" value="1"/>
</dbReference>
<dbReference type="SUPFAM" id="SSF51679">
    <property type="entry name" value="Bacterial luciferase-like"/>
    <property type="match status" value="1"/>
</dbReference>
<feature type="compositionally biased region" description="Low complexity" evidence="3">
    <location>
        <begin position="439"/>
        <end position="451"/>
    </location>
</feature>
<dbReference type="PANTHER" id="PTHR30137">
    <property type="entry name" value="LUCIFERASE-LIKE MONOOXYGENASE"/>
    <property type="match status" value="1"/>
</dbReference>
<dbReference type="Gene3D" id="3.30.1050.10">
    <property type="entry name" value="SCP2 sterol-binding domain"/>
    <property type="match status" value="1"/>
</dbReference>
<keyword evidence="2" id="KW-0503">Monooxygenase</keyword>
<organism evidence="6 7">
    <name type="scientific">Paraconexibacter antarcticus</name>
    <dbReference type="NCBI Taxonomy" id="2949664"/>
    <lineage>
        <taxon>Bacteria</taxon>
        <taxon>Bacillati</taxon>
        <taxon>Actinomycetota</taxon>
        <taxon>Thermoleophilia</taxon>
        <taxon>Solirubrobacterales</taxon>
        <taxon>Paraconexibacteraceae</taxon>
        <taxon>Paraconexibacter</taxon>
    </lineage>
</organism>
<feature type="region of interest" description="Disordered" evidence="3">
    <location>
        <begin position="420"/>
        <end position="451"/>
    </location>
</feature>
<dbReference type="Pfam" id="PF02036">
    <property type="entry name" value="SCP2"/>
    <property type="match status" value="1"/>
</dbReference>
<reference evidence="6 7" key="1">
    <citation type="submission" date="2022-06" db="EMBL/GenBank/DDBJ databases">
        <title>Paraconexibacter antarcticus.</title>
        <authorList>
            <person name="Kim C.S."/>
        </authorList>
    </citation>
    <scope>NUCLEOTIDE SEQUENCE [LARGE SCALE GENOMIC DNA]</scope>
    <source>
        <strain evidence="6 7">02-257</strain>
    </source>
</reference>
<dbReference type="Gene3D" id="3.20.20.30">
    <property type="entry name" value="Luciferase-like domain"/>
    <property type="match status" value="1"/>
</dbReference>
<evidence type="ECO:0000256" key="2">
    <source>
        <dbReference type="ARBA" id="ARBA00023033"/>
    </source>
</evidence>
<evidence type="ECO:0000313" key="6">
    <source>
        <dbReference type="EMBL" id="UTI66915.1"/>
    </source>
</evidence>
<dbReference type="InterPro" id="IPR036661">
    <property type="entry name" value="Luciferase-like_sf"/>
</dbReference>
<feature type="domain" description="SCP2" evidence="5">
    <location>
        <begin position="527"/>
        <end position="616"/>
    </location>
</feature>
<dbReference type="Pfam" id="PF00296">
    <property type="entry name" value="Bac_luciferase"/>
    <property type="match status" value="1"/>
</dbReference>
<dbReference type="InterPro" id="IPR050766">
    <property type="entry name" value="Bact_Lucif_Oxidored"/>
</dbReference>
<keyword evidence="1" id="KW-0560">Oxidoreductase</keyword>
<dbReference type="RefSeq" id="WP_254573567.1">
    <property type="nucleotide sequence ID" value="NZ_CP098502.1"/>
</dbReference>
<evidence type="ECO:0000259" key="4">
    <source>
        <dbReference type="Pfam" id="PF00296"/>
    </source>
</evidence>
<dbReference type="EMBL" id="CP098502">
    <property type="protein sequence ID" value="UTI66915.1"/>
    <property type="molecule type" value="Genomic_DNA"/>
</dbReference>